<keyword evidence="4" id="KW-1185">Reference proteome</keyword>
<reference evidence="3 4" key="1">
    <citation type="submission" date="2014-06" db="EMBL/GenBank/DDBJ databases">
        <authorList>
            <person name="Swart Estienne"/>
        </authorList>
    </citation>
    <scope>NUCLEOTIDE SEQUENCE [LARGE SCALE GENOMIC DNA]</scope>
    <source>
        <strain evidence="3 4">130c</strain>
    </source>
</reference>
<proteinExistence type="predicted"/>
<gene>
    <name evidence="3" type="primary">Contig9620.g10285</name>
    <name evidence="3" type="ORF">STYLEM_2344</name>
</gene>
<dbReference type="Proteomes" id="UP000039865">
    <property type="component" value="Unassembled WGS sequence"/>
</dbReference>
<evidence type="ECO:0000256" key="1">
    <source>
        <dbReference type="SAM" id="Coils"/>
    </source>
</evidence>
<sequence length="566" mass="67306">MKSVRETLKSQLIILIMVHSSDIKNILRRREEAQRLENLDTEDNSNDDQAAQVPQKTDKNQLNWQKIVDMLYSSKLQMDMLNDMSKCAVNKLDPQYQEKMIEYNINQDLMNKQQAIDHAQSILSLDSCIDRVSQQIQLIQEQQKLDKQEFDYLMFLRRKYLIIDIRKDPYLGKSFAKQPVGLLQQKHYVITLNFKSFMKPKCKAAQKQISNHYLTKNQELMRRVIVQVTKNNHISLHFHPKIKEKQLLYLKLTINVKNIEEKEQSLENKLFEYSEQTYYFDFSDVEKTEKIDRDADQLSRGSSKNKLKIEQLDKQLKLGIRSLMLYDLFYKAIQEKDFNLNSYPINIDIDQDKYLVCTKLYLMNVMKIKVKMEFSDLKFEEALNQDCQDDAHIHLNKSAMRQLILNLAENTHTASVIRNLYFILVKKYLSNLFSTVFENICGFRDIFISTRYNTYEDISWDISKLKQRPEVQPRSREQDNQAGMMLINQINYNLTCFLNPRITIYMNQRFQLTVKEDELEGLRNTDTDAEQIQFINFFFTKKPLNSYSELIRIARQLKDLTEDVFQ</sequence>
<dbReference type="InParanoid" id="A0A077ZTZ5"/>
<evidence type="ECO:0000313" key="3">
    <source>
        <dbReference type="EMBL" id="CDW73368.1"/>
    </source>
</evidence>
<organism evidence="3 4">
    <name type="scientific">Stylonychia lemnae</name>
    <name type="common">Ciliate</name>
    <dbReference type="NCBI Taxonomy" id="5949"/>
    <lineage>
        <taxon>Eukaryota</taxon>
        <taxon>Sar</taxon>
        <taxon>Alveolata</taxon>
        <taxon>Ciliophora</taxon>
        <taxon>Intramacronucleata</taxon>
        <taxon>Spirotrichea</taxon>
        <taxon>Stichotrichia</taxon>
        <taxon>Sporadotrichida</taxon>
        <taxon>Oxytrichidae</taxon>
        <taxon>Stylonychinae</taxon>
        <taxon>Stylonychia</taxon>
    </lineage>
</organism>
<keyword evidence="1" id="KW-0175">Coiled coil</keyword>
<evidence type="ECO:0000256" key="2">
    <source>
        <dbReference type="SAM" id="MobiDB-lite"/>
    </source>
</evidence>
<dbReference type="EMBL" id="CCKQ01002277">
    <property type="protein sequence ID" value="CDW73368.1"/>
    <property type="molecule type" value="Genomic_DNA"/>
</dbReference>
<feature type="coiled-coil region" evidence="1">
    <location>
        <begin position="249"/>
        <end position="276"/>
    </location>
</feature>
<feature type="compositionally biased region" description="Polar residues" evidence="2">
    <location>
        <begin position="47"/>
        <end position="57"/>
    </location>
</feature>
<protein>
    <submittedName>
        <fullName evidence="3">Uncharacterized protein</fullName>
    </submittedName>
</protein>
<evidence type="ECO:0000313" key="4">
    <source>
        <dbReference type="Proteomes" id="UP000039865"/>
    </source>
</evidence>
<accession>A0A077ZTZ5</accession>
<feature type="region of interest" description="Disordered" evidence="2">
    <location>
        <begin position="37"/>
        <end position="57"/>
    </location>
</feature>
<dbReference type="AlphaFoldDB" id="A0A077ZTZ5"/>
<name>A0A077ZTZ5_STYLE</name>